<dbReference type="SUPFAM" id="SSF111364">
    <property type="entry name" value="Tsx-like channel"/>
    <property type="match status" value="1"/>
</dbReference>
<protein>
    <recommendedName>
        <fullName evidence="3">Porin</fullName>
    </recommendedName>
</protein>
<organism evidence="1 2">
    <name type="scientific">Pseudohalocynthiibacter aestuariivivens</name>
    <dbReference type="NCBI Taxonomy" id="1591409"/>
    <lineage>
        <taxon>Bacteria</taxon>
        <taxon>Pseudomonadati</taxon>
        <taxon>Pseudomonadota</taxon>
        <taxon>Alphaproteobacteria</taxon>
        <taxon>Rhodobacterales</taxon>
        <taxon>Paracoccaceae</taxon>
        <taxon>Pseudohalocynthiibacter</taxon>
    </lineage>
</organism>
<accession>A0ABV5JI90</accession>
<evidence type="ECO:0000313" key="1">
    <source>
        <dbReference type="EMBL" id="MFB9232182.1"/>
    </source>
</evidence>
<comment type="caution">
    <text evidence="1">The sequence shown here is derived from an EMBL/GenBank/DDBJ whole genome shotgun (WGS) entry which is preliminary data.</text>
</comment>
<sequence>MRRFEVGSQKFSAQGFVDFIGDQGAGVDGQIVFSPQLRWDIGHAFGGAENKYNLGLEYTHFINKFGVTGVHGKFRASICRDEILTIFRRPT</sequence>
<proteinExistence type="predicted"/>
<reference evidence="1 2" key="1">
    <citation type="submission" date="2024-09" db="EMBL/GenBank/DDBJ databases">
        <authorList>
            <person name="Sun Q."/>
            <person name="Mori K."/>
        </authorList>
    </citation>
    <scope>NUCLEOTIDE SEQUENCE [LARGE SCALE GENOMIC DNA]</scope>
    <source>
        <strain evidence="1 2">CECT 8726</strain>
    </source>
</reference>
<dbReference type="RefSeq" id="WP_213889892.1">
    <property type="nucleotide sequence ID" value="NZ_JAGFNU010000008.1"/>
</dbReference>
<evidence type="ECO:0008006" key="3">
    <source>
        <dbReference type="Google" id="ProtNLM"/>
    </source>
</evidence>
<gene>
    <name evidence="1" type="ORF">ACFFUT_10350</name>
</gene>
<keyword evidence="2" id="KW-1185">Reference proteome</keyword>
<dbReference type="Proteomes" id="UP001589683">
    <property type="component" value="Unassembled WGS sequence"/>
</dbReference>
<dbReference type="EMBL" id="JBHMEA010000038">
    <property type="protein sequence ID" value="MFB9232182.1"/>
    <property type="molecule type" value="Genomic_DNA"/>
</dbReference>
<name>A0ABV5JI90_9RHOB</name>
<evidence type="ECO:0000313" key="2">
    <source>
        <dbReference type="Proteomes" id="UP001589683"/>
    </source>
</evidence>
<dbReference type="InterPro" id="IPR036777">
    <property type="entry name" value="Channel_Tsx-like_sf"/>
</dbReference>